<evidence type="ECO:0000256" key="1">
    <source>
        <dbReference type="SAM" id="MobiDB-lite"/>
    </source>
</evidence>
<feature type="region of interest" description="Disordered" evidence="1">
    <location>
        <begin position="79"/>
        <end position="130"/>
    </location>
</feature>
<protein>
    <submittedName>
        <fullName evidence="2">Uncharacterized protein</fullName>
    </submittedName>
</protein>
<name>A0AAV7NH81_PLEWA</name>
<accession>A0AAV7NH81</accession>
<evidence type="ECO:0000313" key="2">
    <source>
        <dbReference type="EMBL" id="KAJ1113927.1"/>
    </source>
</evidence>
<proteinExistence type="predicted"/>
<sequence length="209" mass="22395">MPAIFCSCALRGLRFLTAPAGVDDAVGRLGAGQSDHAVAGCLWPPENRGSLHGASVSLTGVSCSWLQLGHLTAQKVSARAGATRQGRGASNCARGGSRWRSRPSGVHRRRRMVMEGPRNGHRRELASQGSGRQSWHTWRGWYAVQDGGEGPSPRQACKSQLEAIRLATNLRDPNRRSSMKLSVAGDSDTETEGIATMFPSVTPQTAHDL</sequence>
<keyword evidence="3" id="KW-1185">Reference proteome</keyword>
<dbReference type="Proteomes" id="UP001066276">
    <property type="component" value="Chromosome 8"/>
</dbReference>
<feature type="compositionally biased region" description="Low complexity" evidence="1">
    <location>
        <begin position="79"/>
        <end position="96"/>
    </location>
</feature>
<dbReference type="EMBL" id="JANPWB010000012">
    <property type="protein sequence ID" value="KAJ1113927.1"/>
    <property type="molecule type" value="Genomic_DNA"/>
</dbReference>
<dbReference type="AlphaFoldDB" id="A0AAV7NH81"/>
<comment type="caution">
    <text evidence="2">The sequence shown here is derived from an EMBL/GenBank/DDBJ whole genome shotgun (WGS) entry which is preliminary data.</text>
</comment>
<feature type="compositionally biased region" description="Basic residues" evidence="1">
    <location>
        <begin position="97"/>
        <end position="111"/>
    </location>
</feature>
<evidence type="ECO:0000313" key="3">
    <source>
        <dbReference type="Proteomes" id="UP001066276"/>
    </source>
</evidence>
<reference evidence="2" key="1">
    <citation type="journal article" date="2022" name="bioRxiv">
        <title>Sequencing and chromosome-scale assembly of the giantPleurodeles waltlgenome.</title>
        <authorList>
            <person name="Brown T."/>
            <person name="Elewa A."/>
            <person name="Iarovenko S."/>
            <person name="Subramanian E."/>
            <person name="Araus A.J."/>
            <person name="Petzold A."/>
            <person name="Susuki M."/>
            <person name="Suzuki K.-i.T."/>
            <person name="Hayashi T."/>
            <person name="Toyoda A."/>
            <person name="Oliveira C."/>
            <person name="Osipova E."/>
            <person name="Leigh N.D."/>
            <person name="Simon A."/>
            <person name="Yun M.H."/>
        </authorList>
    </citation>
    <scope>NUCLEOTIDE SEQUENCE</scope>
    <source>
        <strain evidence="2">20211129_DDA</strain>
        <tissue evidence="2">Liver</tissue>
    </source>
</reference>
<organism evidence="2 3">
    <name type="scientific">Pleurodeles waltl</name>
    <name type="common">Iberian ribbed newt</name>
    <dbReference type="NCBI Taxonomy" id="8319"/>
    <lineage>
        <taxon>Eukaryota</taxon>
        <taxon>Metazoa</taxon>
        <taxon>Chordata</taxon>
        <taxon>Craniata</taxon>
        <taxon>Vertebrata</taxon>
        <taxon>Euteleostomi</taxon>
        <taxon>Amphibia</taxon>
        <taxon>Batrachia</taxon>
        <taxon>Caudata</taxon>
        <taxon>Salamandroidea</taxon>
        <taxon>Salamandridae</taxon>
        <taxon>Pleurodelinae</taxon>
        <taxon>Pleurodeles</taxon>
    </lineage>
</organism>
<gene>
    <name evidence="2" type="ORF">NDU88_002167</name>
</gene>